<reference evidence="2" key="1">
    <citation type="submission" date="2020-10" db="EMBL/GenBank/DDBJ databases">
        <authorList>
            <person name="Hahn C.J."/>
            <person name="Laso-Perez R."/>
            <person name="Vulcano F."/>
            <person name="Vaziourakis K.-M."/>
            <person name="Stokke R."/>
            <person name="Steen I.H."/>
            <person name="Teske A."/>
            <person name="Boetius A."/>
            <person name="Liebeke M."/>
            <person name="Amann R."/>
            <person name="Knittel K."/>
        </authorList>
    </citation>
    <scope>NUCLEOTIDE SEQUENCE</scope>
    <source>
        <strain evidence="2">Gfbio:e3339647-f889-4370-9287-4fb5cb688e4c:AG392D22_GoMArc1</strain>
    </source>
</reference>
<feature type="domain" description="Nucleotidyl transferase" evidence="1">
    <location>
        <begin position="4"/>
        <end position="236"/>
    </location>
</feature>
<sequence length="261" mass="29945">MKVAILCGGKGTRMREETEYKPKPLVEIGGMPILWHIMKTYSYYGFNDFVLCLGYKGNMIKDYFMNFEWFANDFTLHMGKGKGEVTTHAHAMENWNITFADTGEDTDTGGRVKKIEKYIDDDVFFLTYGDGLADVNISNLLSYHHSKNKIATVTGTRPQFRFGVLEVEESGIATSFAEKPSTDGLINGGFYVLNSEIFSYLLENSNFERDALPKVAKEKELAVYEHRGFWKAIDTYKEVEAVNEQWNLNNRPWVVWEDDEV</sequence>
<accession>A0A811TBP6</accession>
<gene>
    <name evidence="2" type="primary">glmU_2</name>
    <name evidence="2" type="ORF">EMLJLAPB_00199</name>
</gene>
<dbReference type="InterPro" id="IPR029044">
    <property type="entry name" value="Nucleotide-diphossugar_trans"/>
</dbReference>
<evidence type="ECO:0000313" key="3">
    <source>
        <dbReference type="Proteomes" id="UP000634805"/>
    </source>
</evidence>
<dbReference type="PANTHER" id="PTHR47183:SF2">
    <property type="entry name" value="GLUCOSE-1-PHOSPHATE CYTIDYLYLTRANSFERASE-RELATED"/>
    <property type="match status" value="1"/>
</dbReference>
<dbReference type="InterPro" id="IPR005835">
    <property type="entry name" value="NTP_transferase_dom"/>
</dbReference>
<dbReference type="Pfam" id="PF00483">
    <property type="entry name" value="NTP_transferase"/>
    <property type="match status" value="1"/>
</dbReference>
<dbReference type="GO" id="GO:0047343">
    <property type="term" value="F:glucose-1-phosphate cytidylyltransferase activity"/>
    <property type="evidence" value="ECO:0007669"/>
    <property type="project" value="InterPro"/>
</dbReference>
<comment type="caution">
    <text evidence="2">The sequence shown here is derived from an EMBL/GenBank/DDBJ whole genome shotgun (WGS) entry which is preliminary data.</text>
</comment>
<evidence type="ECO:0000259" key="1">
    <source>
        <dbReference type="Pfam" id="PF00483"/>
    </source>
</evidence>
<dbReference type="NCBIfam" id="TIGR02623">
    <property type="entry name" value="G1P_cyt_trans"/>
    <property type="match status" value="1"/>
</dbReference>
<dbReference type="SUPFAM" id="SSF53448">
    <property type="entry name" value="Nucleotide-diphospho-sugar transferases"/>
    <property type="match status" value="1"/>
</dbReference>
<dbReference type="PANTHER" id="PTHR47183">
    <property type="entry name" value="GLUCOSE-1-PHOSPHATE CYTIDYLYLTRANSFERASE-RELATED"/>
    <property type="match status" value="1"/>
</dbReference>
<dbReference type="CDD" id="cd02524">
    <property type="entry name" value="G1P_cytidylyltransferase"/>
    <property type="match status" value="1"/>
</dbReference>
<proteinExistence type="predicted"/>
<name>A0A811TBP6_9EURY</name>
<dbReference type="Proteomes" id="UP000634805">
    <property type="component" value="Unassembled WGS sequence"/>
</dbReference>
<dbReference type="InterPro" id="IPR013446">
    <property type="entry name" value="G1P_cyt_trans-like"/>
</dbReference>
<protein>
    <submittedName>
        <fullName evidence="2">Bifunctional protein GlmU</fullName>
    </submittedName>
</protein>
<dbReference type="AlphaFoldDB" id="A0A811TBP6"/>
<evidence type="ECO:0000313" key="2">
    <source>
        <dbReference type="EMBL" id="CAD6491947.1"/>
    </source>
</evidence>
<dbReference type="Gene3D" id="3.90.550.10">
    <property type="entry name" value="Spore Coat Polysaccharide Biosynthesis Protein SpsA, Chain A"/>
    <property type="match status" value="1"/>
</dbReference>
<organism evidence="2 3">
    <name type="scientific">Candidatus Argoarchaeum ethanivorans</name>
    <dbReference type="NCBI Taxonomy" id="2608793"/>
    <lineage>
        <taxon>Archaea</taxon>
        <taxon>Methanobacteriati</taxon>
        <taxon>Methanobacteriota</taxon>
        <taxon>Stenosarchaea group</taxon>
        <taxon>Methanomicrobia</taxon>
        <taxon>Methanosarcinales</taxon>
        <taxon>Methanosarcinales incertae sedis</taxon>
        <taxon>GOM Arc I cluster</taxon>
        <taxon>Candidatus Argoarchaeum</taxon>
    </lineage>
</organism>
<dbReference type="InterPro" id="IPR046981">
    <property type="entry name" value="G1P_cyt_trans"/>
</dbReference>
<dbReference type="EMBL" id="CAJHIS010000003">
    <property type="protein sequence ID" value="CAD6491947.1"/>
    <property type="molecule type" value="Genomic_DNA"/>
</dbReference>